<feature type="transmembrane region" description="Helical" evidence="1">
    <location>
        <begin position="86"/>
        <end position="106"/>
    </location>
</feature>
<dbReference type="EMBL" id="CP035758">
    <property type="protein sequence ID" value="QBD76614.1"/>
    <property type="molecule type" value="Genomic_DNA"/>
</dbReference>
<dbReference type="Proteomes" id="UP000290365">
    <property type="component" value="Chromosome"/>
</dbReference>
<evidence type="ECO:0000313" key="3">
    <source>
        <dbReference type="Proteomes" id="UP000290365"/>
    </source>
</evidence>
<sequence>MSMLLLKLIAAPLLIGIASVAGRRWGPAVSGWLVGLPFTSGPVIFFLALDHGRAFGTAAAIGTLTGTISQAAFSLTYAWLAFTGRWPLALGGSCLAFLLATFALQYFTLPVLPLYLLILVVIVATLLLLPRTSSALVARAPARWDIPLRMLIATVFVLALTTLAPLLGPQLSGLLTPFPLYATILSVFAHSTQGPGASANVLRGLQFGLFAFITFFLVLALLIQQGSLGLAFLIATACALIVQACMLVVFRRLTRAQAVKPALLNEPHDQQSGSHTHPLTR</sequence>
<feature type="transmembrane region" description="Helical" evidence="1">
    <location>
        <begin position="150"/>
        <end position="168"/>
    </location>
</feature>
<name>A0A4P6JMY4_KTERU</name>
<dbReference type="RefSeq" id="WP_129887561.1">
    <property type="nucleotide sequence ID" value="NZ_CP035758.1"/>
</dbReference>
<dbReference type="KEGG" id="kbs:EPA93_11610"/>
<feature type="transmembrane region" description="Helical" evidence="1">
    <location>
        <begin position="174"/>
        <end position="192"/>
    </location>
</feature>
<accession>A0A4P6JMY4</accession>
<feature type="transmembrane region" description="Helical" evidence="1">
    <location>
        <begin position="112"/>
        <end position="129"/>
    </location>
</feature>
<keyword evidence="3" id="KW-1185">Reference proteome</keyword>
<proteinExistence type="predicted"/>
<dbReference type="AlphaFoldDB" id="A0A4P6JMY4"/>
<feature type="transmembrane region" description="Helical" evidence="1">
    <location>
        <begin position="204"/>
        <end position="223"/>
    </location>
</feature>
<organism evidence="2 3">
    <name type="scientific">Ktedonosporobacter rubrisoli</name>
    <dbReference type="NCBI Taxonomy" id="2509675"/>
    <lineage>
        <taxon>Bacteria</taxon>
        <taxon>Bacillati</taxon>
        <taxon>Chloroflexota</taxon>
        <taxon>Ktedonobacteria</taxon>
        <taxon>Ktedonobacterales</taxon>
        <taxon>Ktedonosporobacteraceae</taxon>
        <taxon>Ktedonosporobacter</taxon>
    </lineage>
</organism>
<keyword evidence="1" id="KW-0812">Transmembrane</keyword>
<evidence type="ECO:0000256" key="1">
    <source>
        <dbReference type="SAM" id="Phobius"/>
    </source>
</evidence>
<feature type="transmembrane region" description="Helical" evidence="1">
    <location>
        <begin position="32"/>
        <end position="49"/>
    </location>
</feature>
<keyword evidence="1" id="KW-1133">Transmembrane helix</keyword>
<feature type="transmembrane region" description="Helical" evidence="1">
    <location>
        <begin position="229"/>
        <end position="250"/>
    </location>
</feature>
<keyword evidence="1" id="KW-0472">Membrane</keyword>
<dbReference type="OrthoDB" id="161727at2"/>
<reference evidence="2 3" key="1">
    <citation type="submission" date="2019-01" db="EMBL/GenBank/DDBJ databases">
        <title>Ktedonosporobacter rubrisoli SCAWS-G2.</title>
        <authorList>
            <person name="Huang Y."/>
            <person name="Yan B."/>
        </authorList>
    </citation>
    <scope>NUCLEOTIDE SEQUENCE [LARGE SCALE GENOMIC DNA]</scope>
    <source>
        <strain evidence="2 3">SCAWS-G2</strain>
    </source>
</reference>
<gene>
    <name evidence="2" type="ORF">EPA93_11610</name>
</gene>
<protein>
    <submittedName>
        <fullName evidence="2">Uncharacterized protein</fullName>
    </submittedName>
</protein>
<evidence type="ECO:0000313" key="2">
    <source>
        <dbReference type="EMBL" id="QBD76614.1"/>
    </source>
</evidence>